<keyword evidence="1" id="KW-0472">Membrane</keyword>
<dbReference type="EMBL" id="GL870965">
    <property type="protein sequence ID" value="EGC39029.1"/>
    <property type="molecule type" value="Genomic_DNA"/>
</dbReference>
<dbReference type="PANTHER" id="PTHR22166:SF12">
    <property type="entry name" value="ENDOPLASMIC RETICULUM JUNCTION FORMATION PROTEIN LUNAPARK"/>
    <property type="match status" value="1"/>
</dbReference>
<dbReference type="PANTHER" id="PTHR22166">
    <property type="entry name" value="ENDOPLASMIC RETICULUM JUNCTION FORMATION PROTEIN LUNAPARK"/>
    <property type="match status" value="1"/>
</dbReference>
<proteinExistence type="predicted"/>
<gene>
    <name evidence="2" type="ORF">DICPUDRAFT_75439</name>
</gene>
<keyword evidence="3" id="KW-1185">Reference proteome</keyword>
<evidence type="ECO:0000313" key="3">
    <source>
        <dbReference type="Proteomes" id="UP000001064"/>
    </source>
</evidence>
<dbReference type="VEuPathDB" id="AmoebaDB:DICPUDRAFT_75439"/>
<feature type="transmembrane region" description="Helical" evidence="1">
    <location>
        <begin position="75"/>
        <end position="92"/>
    </location>
</feature>
<keyword evidence="1" id="KW-1133">Transmembrane helix</keyword>
<evidence type="ECO:0000256" key="1">
    <source>
        <dbReference type="SAM" id="Phobius"/>
    </source>
</evidence>
<dbReference type="InterPro" id="IPR040115">
    <property type="entry name" value="Lnp"/>
</dbReference>
<dbReference type="GO" id="GO:0071786">
    <property type="term" value="P:endoplasmic reticulum tubular network organization"/>
    <property type="evidence" value="ECO:0000318"/>
    <property type="project" value="GO_Central"/>
</dbReference>
<name>F0ZAN4_DICPU</name>
<dbReference type="KEGG" id="dpp:DICPUDRAFT_75439"/>
<dbReference type="OrthoDB" id="20953at2759"/>
<reference evidence="3" key="1">
    <citation type="journal article" date="2011" name="Genome Biol.">
        <title>Comparative genomics of the social amoebae Dictyostelium discoideum and Dictyostelium purpureum.</title>
        <authorList>
            <consortium name="US DOE Joint Genome Institute (JGI-PGF)"/>
            <person name="Sucgang R."/>
            <person name="Kuo A."/>
            <person name="Tian X."/>
            <person name="Salerno W."/>
            <person name="Parikh A."/>
            <person name="Feasley C.L."/>
            <person name="Dalin E."/>
            <person name="Tu H."/>
            <person name="Huang E."/>
            <person name="Barry K."/>
            <person name="Lindquist E."/>
            <person name="Shapiro H."/>
            <person name="Bruce D."/>
            <person name="Schmutz J."/>
            <person name="Salamov A."/>
            <person name="Fey P."/>
            <person name="Gaudet P."/>
            <person name="Anjard C."/>
            <person name="Babu M.M."/>
            <person name="Basu S."/>
            <person name="Bushmanova Y."/>
            <person name="van der Wel H."/>
            <person name="Katoh-Kurasawa M."/>
            <person name="Dinh C."/>
            <person name="Coutinho P.M."/>
            <person name="Saito T."/>
            <person name="Elias M."/>
            <person name="Schaap P."/>
            <person name="Kay R.R."/>
            <person name="Henrissat B."/>
            <person name="Eichinger L."/>
            <person name="Rivero F."/>
            <person name="Putnam N.H."/>
            <person name="West C.M."/>
            <person name="Loomis W.F."/>
            <person name="Chisholm R.L."/>
            <person name="Shaulsky G."/>
            <person name="Strassmann J.E."/>
            <person name="Queller D.C."/>
            <person name="Kuspa A."/>
            <person name="Grigoriev I.V."/>
        </authorList>
    </citation>
    <scope>NUCLEOTIDE SEQUENCE [LARGE SCALE GENOMIC DNA]</scope>
    <source>
        <strain evidence="3">QSDP1</strain>
    </source>
</reference>
<dbReference type="RefSeq" id="XP_003284482.1">
    <property type="nucleotide sequence ID" value="XM_003284434.1"/>
</dbReference>
<dbReference type="Proteomes" id="UP000001064">
    <property type="component" value="Unassembled WGS sequence"/>
</dbReference>
<evidence type="ECO:0000313" key="2">
    <source>
        <dbReference type="EMBL" id="EGC39029.1"/>
    </source>
</evidence>
<organism evidence="2 3">
    <name type="scientific">Dictyostelium purpureum</name>
    <name type="common">Slime mold</name>
    <dbReference type="NCBI Taxonomy" id="5786"/>
    <lineage>
        <taxon>Eukaryota</taxon>
        <taxon>Amoebozoa</taxon>
        <taxon>Evosea</taxon>
        <taxon>Eumycetozoa</taxon>
        <taxon>Dictyostelia</taxon>
        <taxon>Dictyosteliales</taxon>
        <taxon>Dictyosteliaceae</taxon>
        <taxon>Dictyostelium</taxon>
    </lineage>
</organism>
<protein>
    <submittedName>
        <fullName evidence="2">Uncharacterized protein</fullName>
    </submittedName>
</protein>
<accession>F0ZAN4</accession>
<sequence>MGNYFSKKDNFEKKVLAMETIIVNMESKNNSSIVYHDNNYKKIIFWFIIIEIILATNFTNQIFSSDTLSEKAMCLVYSFLISIVIYTFAKLYRFTYVKLINYNEKNLKKLYSGLERLFEERKRVTDYEHTKKLIQNYENFKRKNFCIRDQLEHHQQHQPP</sequence>
<feature type="transmembrane region" description="Helical" evidence="1">
    <location>
        <begin position="43"/>
        <end position="63"/>
    </location>
</feature>
<dbReference type="GO" id="GO:0071782">
    <property type="term" value="C:endoplasmic reticulum tubular network"/>
    <property type="evidence" value="ECO:0000318"/>
    <property type="project" value="GO_Central"/>
</dbReference>
<dbReference type="GeneID" id="10506206"/>
<keyword evidence="1" id="KW-0812">Transmembrane</keyword>
<dbReference type="AlphaFoldDB" id="F0ZAN4"/>
<dbReference type="InParanoid" id="F0ZAN4"/>